<feature type="compositionally biased region" description="Basic and acidic residues" evidence="2">
    <location>
        <begin position="276"/>
        <end position="303"/>
    </location>
</feature>
<feature type="region of interest" description="Disordered" evidence="2">
    <location>
        <begin position="427"/>
        <end position="455"/>
    </location>
</feature>
<dbReference type="EMBL" id="MU005787">
    <property type="protein sequence ID" value="KAF2703394.1"/>
    <property type="molecule type" value="Genomic_DNA"/>
</dbReference>
<dbReference type="Proteomes" id="UP000799428">
    <property type="component" value="Unassembled WGS sequence"/>
</dbReference>
<evidence type="ECO:0000313" key="3">
    <source>
        <dbReference type="EMBL" id="KAF2703394.1"/>
    </source>
</evidence>
<proteinExistence type="predicted"/>
<gene>
    <name evidence="3" type="ORF">K504DRAFT_495532</name>
</gene>
<dbReference type="AlphaFoldDB" id="A0A6G1JS02"/>
<evidence type="ECO:0000256" key="2">
    <source>
        <dbReference type="SAM" id="MobiDB-lite"/>
    </source>
</evidence>
<accession>A0A6G1JS02</accession>
<name>A0A6G1JS02_9PLEO</name>
<feature type="region of interest" description="Disordered" evidence="2">
    <location>
        <begin position="272"/>
        <end position="303"/>
    </location>
</feature>
<reference evidence="3" key="1">
    <citation type="journal article" date="2020" name="Stud. Mycol.">
        <title>101 Dothideomycetes genomes: a test case for predicting lifestyles and emergence of pathogens.</title>
        <authorList>
            <person name="Haridas S."/>
            <person name="Albert R."/>
            <person name="Binder M."/>
            <person name="Bloem J."/>
            <person name="Labutti K."/>
            <person name="Salamov A."/>
            <person name="Andreopoulos B."/>
            <person name="Baker S."/>
            <person name="Barry K."/>
            <person name="Bills G."/>
            <person name="Bluhm B."/>
            <person name="Cannon C."/>
            <person name="Castanera R."/>
            <person name="Culley D."/>
            <person name="Daum C."/>
            <person name="Ezra D."/>
            <person name="Gonzalez J."/>
            <person name="Henrissat B."/>
            <person name="Kuo A."/>
            <person name="Liang C."/>
            <person name="Lipzen A."/>
            <person name="Lutzoni F."/>
            <person name="Magnuson J."/>
            <person name="Mondo S."/>
            <person name="Nolan M."/>
            <person name="Ohm R."/>
            <person name="Pangilinan J."/>
            <person name="Park H.-J."/>
            <person name="Ramirez L."/>
            <person name="Alfaro M."/>
            <person name="Sun H."/>
            <person name="Tritt A."/>
            <person name="Yoshinaga Y."/>
            <person name="Zwiers L.-H."/>
            <person name="Turgeon B."/>
            <person name="Goodwin S."/>
            <person name="Spatafora J."/>
            <person name="Crous P."/>
            <person name="Grigoriev I."/>
        </authorList>
    </citation>
    <scope>NUCLEOTIDE SEQUENCE</scope>
    <source>
        <strain evidence="3">CBS 279.74</strain>
    </source>
</reference>
<evidence type="ECO:0000313" key="4">
    <source>
        <dbReference type="Proteomes" id="UP000799428"/>
    </source>
</evidence>
<feature type="coiled-coil region" evidence="1">
    <location>
        <begin position="325"/>
        <end position="385"/>
    </location>
</feature>
<protein>
    <submittedName>
        <fullName evidence="3">Uncharacterized protein</fullName>
    </submittedName>
</protein>
<organism evidence="3 4">
    <name type="scientific">Pleomassaria siparia CBS 279.74</name>
    <dbReference type="NCBI Taxonomy" id="1314801"/>
    <lineage>
        <taxon>Eukaryota</taxon>
        <taxon>Fungi</taxon>
        <taxon>Dikarya</taxon>
        <taxon>Ascomycota</taxon>
        <taxon>Pezizomycotina</taxon>
        <taxon>Dothideomycetes</taxon>
        <taxon>Pleosporomycetidae</taxon>
        <taxon>Pleosporales</taxon>
        <taxon>Pleomassariaceae</taxon>
        <taxon>Pleomassaria</taxon>
    </lineage>
</organism>
<keyword evidence="1" id="KW-0175">Coiled coil</keyword>
<sequence>METLSLTSNSNSNGTSGKLQAYRIIARETVQAMAEIFKLGQHHPDHPYISELHDAQAIIRGKPKWPLIVAVGFTYEQRLSKLLRSAESRIRILPQRLGHWTKYIVEFPIFYDDAIMVDENGIQTNESVFALVDVGTQDLMDAGCAQYFESLTKAVEFIVRMYPKASKRDENRYLDRELCCSPAFTYMHQQVVHETRVLEIKPDNCPILASRRGLRSAEETFAEFKEEDRLIENMVTEKTQQVAEKVAELKQEMKDTQQFPMDDIKQCLAEMGEAQNCRDTEMEEDQDRRDTEMEEDQDRRDTELSLMEDPLSRIQHEVGNRDETIHFLKERRLAVEKQQKDLEDDHGANYEKQKMEIDQKMWQTLTNIQQQQQQLNRNLIELKGQQEVEQRSWEQKLESPSAARSAIVGNSSHFSLVHRPSRCQHRFTPYPRVTRNRGLGHDQEDVDMDDGAGSW</sequence>
<feature type="compositionally biased region" description="Acidic residues" evidence="2">
    <location>
        <begin position="444"/>
        <end position="455"/>
    </location>
</feature>
<keyword evidence="4" id="KW-1185">Reference proteome</keyword>
<evidence type="ECO:0000256" key="1">
    <source>
        <dbReference type="SAM" id="Coils"/>
    </source>
</evidence>